<dbReference type="InterPro" id="IPR036908">
    <property type="entry name" value="RlpA-like_sf"/>
</dbReference>
<feature type="region of interest" description="Disordered" evidence="2">
    <location>
        <begin position="37"/>
        <end position="132"/>
    </location>
</feature>
<accession>A0AAD2K0R9</accession>
<dbReference type="Gene3D" id="2.40.40.10">
    <property type="entry name" value="RlpA-like domain"/>
    <property type="match status" value="1"/>
</dbReference>
<dbReference type="SUPFAM" id="SSF50685">
    <property type="entry name" value="Barwin-like endoglucanases"/>
    <property type="match status" value="1"/>
</dbReference>
<comment type="caution">
    <text evidence="5">The sequence shown here is derived from an EMBL/GenBank/DDBJ whole genome shotgun (WGS) entry which is preliminary data.</text>
</comment>
<name>A0AAD2K0R9_9AGAR</name>
<feature type="domain" description="RlpA-like protein double-psi beta-barrel" evidence="4">
    <location>
        <begin position="262"/>
        <end position="311"/>
    </location>
</feature>
<sequence>MLFQLPSSVLFLALLVLTEASQNHGAHLANMRRRHLNPRASAGVSELATPTRSVASRRRACKAKSSGALSSSSAPTSSSAAAAGIVNVGGSPTTTSTTDAHTTETSTTTTKQATHTKATPTTIAGPAGQFAPVKPSDWPSVTQAGAKPSYTVATSSDPYLKALSEAMDNSGNSLFTEVKTGGDMTYYGQGLGACGDVYDNESFTAAVSEIVFDAWPGADGSAQNRNPICGPFVPGRQALTAQGLMATTIKSSVPGFAQCHVPLTATVTHGSKSIQVRIVDRCVGCKPNDIDLTPAAFAALADPALGRTSVTWQFNNW</sequence>
<dbReference type="PANTHER" id="PTHR31836">
    <property type="match status" value="1"/>
</dbReference>
<evidence type="ECO:0000259" key="4">
    <source>
        <dbReference type="Pfam" id="PF03330"/>
    </source>
</evidence>
<evidence type="ECO:0000313" key="6">
    <source>
        <dbReference type="Proteomes" id="UP001295794"/>
    </source>
</evidence>
<feature type="compositionally biased region" description="Low complexity" evidence="2">
    <location>
        <begin position="63"/>
        <end position="83"/>
    </location>
</feature>
<feature type="compositionally biased region" description="Low complexity" evidence="2">
    <location>
        <begin position="92"/>
        <end position="122"/>
    </location>
</feature>
<evidence type="ECO:0000313" key="5">
    <source>
        <dbReference type="EMBL" id="CAK5272261.1"/>
    </source>
</evidence>
<dbReference type="CDD" id="cd22191">
    <property type="entry name" value="DPBB_RlpA_EXP_N-like"/>
    <property type="match status" value="1"/>
</dbReference>
<feature type="chain" id="PRO_5042042433" description="RlpA-like protein double-psi beta-barrel domain-containing protein" evidence="3">
    <location>
        <begin position="21"/>
        <end position="317"/>
    </location>
</feature>
<dbReference type="AlphaFoldDB" id="A0AAD2K0R9"/>
<organism evidence="5 6">
    <name type="scientific">Mycena citricolor</name>
    <dbReference type="NCBI Taxonomy" id="2018698"/>
    <lineage>
        <taxon>Eukaryota</taxon>
        <taxon>Fungi</taxon>
        <taxon>Dikarya</taxon>
        <taxon>Basidiomycota</taxon>
        <taxon>Agaricomycotina</taxon>
        <taxon>Agaricomycetes</taxon>
        <taxon>Agaricomycetidae</taxon>
        <taxon>Agaricales</taxon>
        <taxon>Marasmiineae</taxon>
        <taxon>Mycenaceae</taxon>
        <taxon>Mycena</taxon>
    </lineage>
</organism>
<evidence type="ECO:0000256" key="2">
    <source>
        <dbReference type="SAM" id="MobiDB-lite"/>
    </source>
</evidence>
<dbReference type="InterPro" id="IPR009009">
    <property type="entry name" value="RlpA-like_DPBB"/>
</dbReference>
<proteinExistence type="predicted"/>
<dbReference type="PANTHER" id="PTHR31836:SF28">
    <property type="entry name" value="SRCR DOMAIN-CONTAINING PROTEIN-RELATED"/>
    <property type="match status" value="1"/>
</dbReference>
<gene>
    <name evidence="5" type="ORF">MYCIT1_LOCUS17889</name>
</gene>
<evidence type="ECO:0000256" key="3">
    <source>
        <dbReference type="SAM" id="SignalP"/>
    </source>
</evidence>
<dbReference type="Proteomes" id="UP001295794">
    <property type="component" value="Unassembled WGS sequence"/>
</dbReference>
<protein>
    <recommendedName>
        <fullName evidence="4">RlpA-like protein double-psi beta-barrel domain-containing protein</fullName>
    </recommendedName>
</protein>
<dbReference type="InterPro" id="IPR051477">
    <property type="entry name" value="Expansin_CellWall"/>
</dbReference>
<dbReference type="EMBL" id="CAVNYO010000181">
    <property type="protein sequence ID" value="CAK5272261.1"/>
    <property type="molecule type" value="Genomic_DNA"/>
</dbReference>
<evidence type="ECO:0000256" key="1">
    <source>
        <dbReference type="ARBA" id="ARBA00022729"/>
    </source>
</evidence>
<feature type="signal peptide" evidence="3">
    <location>
        <begin position="1"/>
        <end position="20"/>
    </location>
</feature>
<reference evidence="5" key="1">
    <citation type="submission" date="2023-11" db="EMBL/GenBank/DDBJ databases">
        <authorList>
            <person name="De Vega J J."/>
            <person name="De Vega J J."/>
        </authorList>
    </citation>
    <scope>NUCLEOTIDE SEQUENCE</scope>
</reference>
<keyword evidence="6" id="KW-1185">Reference proteome</keyword>
<keyword evidence="1 3" id="KW-0732">Signal</keyword>
<dbReference type="Pfam" id="PF03330">
    <property type="entry name" value="DPBB_1"/>
    <property type="match status" value="1"/>
</dbReference>